<dbReference type="InterPro" id="IPR035969">
    <property type="entry name" value="Rab-GAP_TBC_sf"/>
</dbReference>
<dbReference type="Gene3D" id="1.10.8.270">
    <property type="entry name" value="putative rabgap domain of human tbc1 domain family member 14 like domains"/>
    <property type="match status" value="1"/>
</dbReference>
<dbReference type="InterPro" id="IPR000195">
    <property type="entry name" value="Rab-GAP-TBC_dom"/>
</dbReference>
<accession>A0A427BAC3</accession>
<dbReference type="InterPro" id="IPR050302">
    <property type="entry name" value="Rab_GAP_TBC_domain"/>
</dbReference>
<dbReference type="EMBL" id="AMZH03000122">
    <property type="protein sequence ID" value="RRT85404.1"/>
    <property type="molecule type" value="Genomic_DNA"/>
</dbReference>
<evidence type="ECO:0000256" key="2">
    <source>
        <dbReference type="SAM" id="Phobius"/>
    </source>
</evidence>
<sequence length="394" mass="43870">MKGKSRPPIPTVELKRSVILVAPIAPRDPLSLRDARSLNPPTSLSLSRNTVLTLLLLLLLPLLIASGFLLLTWMLLIVQEEEEERSNRWKDFLDRLGETAEVPSSNSLVDVEGLAGAPDVTGGEDIDQNGAIRFDGSEEVATENTGEVKTHKISIWSHIRPSLSAIEQMMSYRVKNSRPYRDVEEAGNSRSYHALDEEESRGVHKPVRGAPEEESEEEFYDVDRLEPVQEASSSSDLALNDVPCFPWKEELESLVHGGVPMALRGELWQAFVGVRARRVKGYYDNLLSPEAGSGNGKEHESSNTDDTNKMSKAPESCSPEKWKGQIEKVVICRRFNSKCSLCNVIEAIAIKGHPALDEDGRNALRRLLTAYARHNPSVGYCQVALSFLQFNLFY</sequence>
<evidence type="ECO:0000313" key="4">
    <source>
        <dbReference type="EMBL" id="RRT85404.1"/>
    </source>
</evidence>
<feature type="domain" description="Rab-GAP TBC" evidence="3">
    <location>
        <begin position="258"/>
        <end position="394"/>
    </location>
</feature>
<gene>
    <name evidence="4" type="ORF">B296_00010047</name>
</gene>
<dbReference type="PROSITE" id="PS50086">
    <property type="entry name" value="TBC_RABGAP"/>
    <property type="match status" value="1"/>
</dbReference>
<comment type="caution">
    <text evidence="4">The sequence shown here is derived from an EMBL/GenBank/DDBJ whole genome shotgun (WGS) entry which is preliminary data.</text>
</comment>
<dbReference type="PANTHER" id="PTHR47219:SF20">
    <property type="entry name" value="TBC1 DOMAIN FAMILY MEMBER 2B"/>
    <property type="match status" value="1"/>
</dbReference>
<keyword evidence="2" id="KW-1133">Transmembrane helix</keyword>
<feature type="region of interest" description="Disordered" evidence="1">
    <location>
        <begin position="288"/>
        <end position="317"/>
    </location>
</feature>
<evidence type="ECO:0000259" key="3">
    <source>
        <dbReference type="PROSITE" id="PS50086"/>
    </source>
</evidence>
<protein>
    <recommendedName>
        <fullName evidence="3">Rab-GAP TBC domain-containing protein</fullName>
    </recommendedName>
</protein>
<feature type="compositionally biased region" description="Basic and acidic residues" evidence="1">
    <location>
        <begin position="296"/>
        <end position="309"/>
    </location>
</feature>
<evidence type="ECO:0000256" key="1">
    <source>
        <dbReference type="SAM" id="MobiDB-lite"/>
    </source>
</evidence>
<feature type="region of interest" description="Disordered" evidence="1">
    <location>
        <begin position="177"/>
        <end position="221"/>
    </location>
</feature>
<dbReference type="GO" id="GO:0031267">
    <property type="term" value="F:small GTPase binding"/>
    <property type="evidence" value="ECO:0007669"/>
    <property type="project" value="TreeGrafter"/>
</dbReference>
<reference evidence="4 5" key="1">
    <citation type="journal article" date="2014" name="Agronomy (Basel)">
        <title>A Draft Genome Sequence for Ensete ventricosum, the Drought-Tolerant Tree Against Hunger.</title>
        <authorList>
            <person name="Harrison J."/>
            <person name="Moore K.A."/>
            <person name="Paszkiewicz K."/>
            <person name="Jones T."/>
            <person name="Grant M."/>
            <person name="Ambacheew D."/>
            <person name="Muzemil S."/>
            <person name="Studholme D.J."/>
        </authorList>
    </citation>
    <scope>NUCLEOTIDE SEQUENCE [LARGE SCALE GENOMIC DNA]</scope>
</reference>
<dbReference type="PANTHER" id="PTHR47219">
    <property type="entry name" value="RAB GTPASE-ACTIVATING PROTEIN 1-LIKE"/>
    <property type="match status" value="1"/>
</dbReference>
<name>A0A427BAC3_ENSVE</name>
<keyword evidence="2" id="KW-0812">Transmembrane</keyword>
<dbReference type="GO" id="GO:0005096">
    <property type="term" value="F:GTPase activator activity"/>
    <property type="evidence" value="ECO:0007669"/>
    <property type="project" value="TreeGrafter"/>
</dbReference>
<evidence type="ECO:0000313" key="5">
    <source>
        <dbReference type="Proteomes" id="UP000287651"/>
    </source>
</evidence>
<feature type="transmembrane region" description="Helical" evidence="2">
    <location>
        <begin position="51"/>
        <end position="78"/>
    </location>
</feature>
<organism evidence="4 5">
    <name type="scientific">Ensete ventricosum</name>
    <name type="common">Abyssinian banana</name>
    <name type="synonym">Musa ensete</name>
    <dbReference type="NCBI Taxonomy" id="4639"/>
    <lineage>
        <taxon>Eukaryota</taxon>
        <taxon>Viridiplantae</taxon>
        <taxon>Streptophyta</taxon>
        <taxon>Embryophyta</taxon>
        <taxon>Tracheophyta</taxon>
        <taxon>Spermatophyta</taxon>
        <taxon>Magnoliopsida</taxon>
        <taxon>Liliopsida</taxon>
        <taxon>Zingiberales</taxon>
        <taxon>Musaceae</taxon>
        <taxon>Ensete</taxon>
    </lineage>
</organism>
<proteinExistence type="predicted"/>
<dbReference type="AlphaFoldDB" id="A0A427BAC3"/>
<dbReference type="SUPFAM" id="SSF47923">
    <property type="entry name" value="Ypt/Rab-GAP domain of gyp1p"/>
    <property type="match status" value="1"/>
</dbReference>
<keyword evidence="2" id="KW-0472">Membrane</keyword>
<dbReference type="Proteomes" id="UP000287651">
    <property type="component" value="Unassembled WGS sequence"/>
</dbReference>